<dbReference type="InterPro" id="IPR027805">
    <property type="entry name" value="Transposase_HTH_dom"/>
</dbReference>
<feature type="compositionally biased region" description="Polar residues" evidence="7">
    <location>
        <begin position="131"/>
        <end position="145"/>
    </location>
</feature>
<evidence type="ECO:0000256" key="7">
    <source>
        <dbReference type="SAM" id="MobiDB-lite"/>
    </source>
</evidence>
<feature type="domain" description="THAP-type" evidence="8">
    <location>
        <begin position="1"/>
        <end position="118"/>
    </location>
</feature>
<dbReference type="Proteomes" id="UP001591681">
    <property type="component" value="Unassembled WGS sequence"/>
</dbReference>
<dbReference type="InterPro" id="IPR006612">
    <property type="entry name" value="THAP_Znf"/>
</dbReference>
<dbReference type="InterPro" id="IPR027806">
    <property type="entry name" value="HARBI1_dom"/>
</dbReference>
<comment type="caution">
    <text evidence="9">The sequence shown here is derived from an EMBL/GenBank/DDBJ whole genome shotgun (WGS) entry which is preliminary data.</text>
</comment>
<dbReference type="AlphaFoldDB" id="A0ABD1KVJ8"/>
<evidence type="ECO:0000256" key="1">
    <source>
        <dbReference type="ARBA" id="ARBA00001968"/>
    </source>
</evidence>
<dbReference type="Pfam" id="PF05485">
    <property type="entry name" value="THAP"/>
    <property type="match status" value="1"/>
</dbReference>
<dbReference type="GO" id="GO:0008270">
    <property type="term" value="F:zinc ion binding"/>
    <property type="evidence" value="ECO:0007669"/>
    <property type="project" value="UniProtKB-KW"/>
</dbReference>
<evidence type="ECO:0000256" key="5">
    <source>
        <dbReference type="ARBA" id="ARBA00023125"/>
    </source>
</evidence>
<accession>A0ABD1KVJ8</accession>
<dbReference type="PROSITE" id="PS50950">
    <property type="entry name" value="ZF_THAP"/>
    <property type="match status" value="1"/>
</dbReference>
<evidence type="ECO:0000256" key="2">
    <source>
        <dbReference type="ARBA" id="ARBA00022723"/>
    </source>
</evidence>
<comment type="cofactor">
    <cofactor evidence="1">
        <name>a divalent metal cation</name>
        <dbReference type="ChEBI" id="CHEBI:60240"/>
    </cofactor>
</comment>
<keyword evidence="10" id="KW-1185">Reference proteome</keyword>
<evidence type="ECO:0000313" key="10">
    <source>
        <dbReference type="Proteomes" id="UP001591681"/>
    </source>
</evidence>
<dbReference type="PANTHER" id="PTHR23080">
    <property type="entry name" value="THAP DOMAIN PROTEIN"/>
    <property type="match status" value="1"/>
</dbReference>
<gene>
    <name evidence="9" type="ORF">ACEWY4_000057</name>
</gene>
<keyword evidence="4" id="KW-0862">Zinc</keyword>
<evidence type="ECO:0000259" key="8">
    <source>
        <dbReference type="PROSITE" id="PS50950"/>
    </source>
</evidence>
<protein>
    <recommendedName>
        <fullName evidence="8">THAP-type domain-containing protein</fullName>
    </recommendedName>
</protein>
<evidence type="ECO:0000313" key="9">
    <source>
        <dbReference type="EMBL" id="KAL2103189.1"/>
    </source>
</evidence>
<dbReference type="PANTHER" id="PTHR23080:SF143">
    <property type="entry name" value="SI:DKEY-56D12.4"/>
    <property type="match status" value="1"/>
</dbReference>
<dbReference type="Pfam" id="PF13359">
    <property type="entry name" value="DDE_Tnp_4"/>
    <property type="match status" value="1"/>
</dbReference>
<dbReference type="EMBL" id="JBHFQA010000001">
    <property type="protein sequence ID" value="KAL2103189.1"/>
    <property type="molecule type" value="Genomic_DNA"/>
</dbReference>
<evidence type="ECO:0000256" key="4">
    <source>
        <dbReference type="ARBA" id="ARBA00022833"/>
    </source>
</evidence>
<sequence>MSSSSLHCAARGCHNNWTKRRQCMEQTCFDHGKPRAECCGPPYNLHRIPSSDEGRRMWLKALNLKKPPKRPFVCSFHFVDGKPSEQHPNPEKWLGYDTPPPQMARRRLVRLPVTPPPSSVSLDTDRETDGITDNVTEGSTHCDASTQSEDLHMSDHAYARDTVHAPSLHSKATQYPEQNLVHTVLLRNERLCLMYTGLSRAAFYGLADELMPGCGSFPLHPNDQLLITLIKLRLNSLQGDIAEKFGVSQTLVSRIISHWLDHMEGRMEHHVPWLHRDTIRATMPQCFKEHYPSTTCIIDCSETSLQKAHNLDSRGESYSHYYGQNTIKYLVAIAPCGLIMFISEGFGGRCSDKFITVESGFLENLRPGDEVMADRGFIISDLLRERKVNLVMPAFTKRGLPLSEEDTTNTRRIANVRVHVERVIRRLKNYRILAQTVPINLAPKFDKILKVCAGLCNLRGDIIQEELE</sequence>
<organism evidence="9 10">
    <name type="scientific">Coilia grayii</name>
    <name type="common">Gray's grenadier anchovy</name>
    <dbReference type="NCBI Taxonomy" id="363190"/>
    <lineage>
        <taxon>Eukaryota</taxon>
        <taxon>Metazoa</taxon>
        <taxon>Chordata</taxon>
        <taxon>Craniata</taxon>
        <taxon>Vertebrata</taxon>
        <taxon>Euteleostomi</taxon>
        <taxon>Actinopterygii</taxon>
        <taxon>Neopterygii</taxon>
        <taxon>Teleostei</taxon>
        <taxon>Clupei</taxon>
        <taxon>Clupeiformes</taxon>
        <taxon>Clupeoidei</taxon>
        <taxon>Engraulidae</taxon>
        <taxon>Coilinae</taxon>
        <taxon>Coilia</taxon>
    </lineage>
</organism>
<dbReference type="GO" id="GO:0003677">
    <property type="term" value="F:DNA binding"/>
    <property type="evidence" value="ECO:0007669"/>
    <property type="project" value="UniProtKB-UniRule"/>
</dbReference>
<keyword evidence="5 6" id="KW-0238">DNA-binding</keyword>
<evidence type="ECO:0000256" key="6">
    <source>
        <dbReference type="PROSITE-ProRule" id="PRU00309"/>
    </source>
</evidence>
<feature type="region of interest" description="Disordered" evidence="7">
    <location>
        <begin position="112"/>
        <end position="145"/>
    </location>
</feature>
<evidence type="ECO:0000256" key="3">
    <source>
        <dbReference type="ARBA" id="ARBA00022771"/>
    </source>
</evidence>
<keyword evidence="3 6" id="KW-0863">Zinc-finger</keyword>
<proteinExistence type="predicted"/>
<name>A0ABD1KVJ8_9TELE</name>
<dbReference type="Pfam" id="PF13613">
    <property type="entry name" value="HTH_Tnp_4"/>
    <property type="match status" value="1"/>
</dbReference>
<keyword evidence="2" id="KW-0479">Metal-binding</keyword>
<reference evidence="9 10" key="1">
    <citation type="submission" date="2024-09" db="EMBL/GenBank/DDBJ databases">
        <title>A chromosome-level genome assembly of Gray's grenadier anchovy, Coilia grayii.</title>
        <authorList>
            <person name="Fu Z."/>
        </authorList>
    </citation>
    <scope>NUCLEOTIDE SEQUENCE [LARGE SCALE GENOMIC DNA]</scope>
    <source>
        <strain evidence="9">G4</strain>
        <tissue evidence="9">Muscle</tissue>
    </source>
</reference>